<protein>
    <submittedName>
        <fullName evidence="1">Uncharacterized protein</fullName>
    </submittedName>
</protein>
<dbReference type="Proteomes" id="UP000192328">
    <property type="component" value="Unassembled WGS sequence"/>
</dbReference>
<organism evidence="1 2">
    <name type="scientific">Aristaeella lactis</name>
    <dbReference type="NCBI Taxonomy" id="3046383"/>
    <lineage>
        <taxon>Bacteria</taxon>
        <taxon>Bacillati</taxon>
        <taxon>Bacillota</taxon>
        <taxon>Clostridia</taxon>
        <taxon>Eubacteriales</taxon>
        <taxon>Aristaeellaceae</taxon>
        <taxon>Aristaeella</taxon>
    </lineage>
</organism>
<evidence type="ECO:0000313" key="1">
    <source>
        <dbReference type="EMBL" id="SMC41363.1"/>
    </source>
</evidence>
<gene>
    <name evidence="1" type="ORF">SAMN06297397_0750</name>
</gene>
<evidence type="ECO:0000313" key="2">
    <source>
        <dbReference type="Proteomes" id="UP000192328"/>
    </source>
</evidence>
<reference evidence="1" key="1">
    <citation type="submission" date="2017-04" db="EMBL/GenBank/DDBJ databases">
        <authorList>
            <person name="Varghese N."/>
            <person name="Submissions S."/>
        </authorList>
    </citation>
    <scope>NUCLEOTIDE SEQUENCE</scope>
    <source>
        <strain evidence="1">WTE2008</strain>
    </source>
</reference>
<proteinExistence type="predicted"/>
<name>A0AC61PJ21_9FIRM</name>
<keyword evidence="2" id="KW-1185">Reference proteome</keyword>
<comment type="caution">
    <text evidence="1">The sequence shown here is derived from an EMBL/GenBank/DDBJ whole genome shotgun (WGS) entry which is preliminary data.</text>
</comment>
<sequence length="303" mass="35015">MGSLANSIFRLMLGWIQGIAAALWSAFTSEKGGSVFAWFGKHWIPIAIVLCVIGLVSDLCVYLVRWKPFRRWFGFLRHEKVEEKEVRIRPVTRKETETVPVREEEAEQPAQPRRRRRTAEYAESTENGHAYIPSEHASMPETVNERGYEPPVQPRNNRQPEYAAERNPERPGRAESYSADEPDFSKWQVKPAAAEQKVNEELPTPATVTKAGYHVPADSPYRRPEPKTEKEPIVRQPEIREDTERQNPVTVGRRRRLRITDLFTDPEEELRQLEAPQNVIDSSKAYREPVYPRGWKKSESDGQ</sequence>
<accession>A0AC61PJ21</accession>
<dbReference type="EMBL" id="FWXZ01000001">
    <property type="protein sequence ID" value="SMC41363.1"/>
    <property type="molecule type" value="Genomic_DNA"/>
</dbReference>